<organism evidence="3 4">
    <name type="scientific">Rivibacter subsaxonicus</name>
    <dbReference type="NCBI Taxonomy" id="457575"/>
    <lineage>
        <taxon>Bacteria</taxon>
        <taxon>Pseudomonadati</taxon>
        <taxon>Pseudomonadota</taxon>
        <taxon>Betaproteobacteria</taxon>
        <taxon>Burkholderiales</taxon>
        <taxon>Rivibacter</taxon>
    </lineage>
</organism>
<dbReference type="EMBL" id="SHKP01000004">
    <property type="protein sequence ID" value="RZU03130.1"/>
    <property type="molecule type" value="Genomic_DNA"/>
</dbReference>
<gene>
    <name evidence="3" type="ORF">EV670_1163</name>
</gene>
<feature type="chain" id="PRO_5020195645" evidence="2">
    <location>
        <begin position="36"/>
        <end position="148"/>
    </location>
</feature>
<dbReference type="RefSeq" id="WP_165393250.1">
    <property type="nucleotide sequence ID" value="NZ_SHKP01000004.1"/>
</dbReference>
<dbReference type="Proteomes" id="UP000293671">
    <property type="component" value="Unassembled WGS sequence"/>
</dbReference>
<comment type="caution">
    <text evidence="3">The sequence shown here is derived from an EMBL/GenBank/DDBJ whole genome shotgun (WGS) entry which is preliminary data.</text>
</comment>
<protein>
    <submittedName>
        <fullName evidence="3">Uncharacterized protein</fullName>
    </submittedName>
</protein>
<keyword evidence="2" id="KW-0732">Signal</keyword>
<evidence type="ECO:0000313" key="3">
    <source>
        <dbReference type="EMBL" id="RZU03130.1"/>
    </source>
</evidence>
<accession>A0A4Q7W1T0</accession>
<keyword evidence="4" id="KW-1185">Reference proteome</keyword>
<proteinExistence type="predicted"/>
<feature type="compositionally biased region" description="Low complexity" evidence="1">
    <location>
        <begin position="44"/>
        <end position="61"/>
    </location>
</feature>
<evidence type="ECO:0000313" key="4">
    <source>
        <dbReference type="Proteomes" id="UP000293671"/>
    </source>
</evidence>
<feature type="region of interest" description="Disordered" evidence="1">
    <location>
        <begin position="39"/>
        <end position="120"/>
    </location>
</feature>
<evidence type="ECO:0000256" key="1">
    <source>
        <dbReference type="SAM" id="MobiDB-lite"/>
    </source>
</evidence>
<feature type="compositionally biased region" description="Low complexity" evidence="1">
    <location>
        <begin position="89"/>
        <end position="100"/>
    </location>
</feature>
<name>A0A4Q7W1T0_9BURK</name>
<feature type="signal peptide" evidence="2">
    <location>
        <begin position="1"/>
        <end position="35"/>
    </location>
</feature>
<sequence>MNHPTHHRSTLAQLVRLGFAAALMSGAGVAALAQAVPSAPMPATPTTQPATDANATAVAPAKSTKHGQSAMQKQPHPAVAGDKGAAMKSATPASAPSHPAVGAKRGDQPHAAQRGSMAGPMAARASAQCETLVAEAREVCIERTTKTN</sequence>
<reference evidence="3 4" key="1">
    <citation type="submission" date="2019-02" db="EMBL/GenBank/DDBJ databases">
        <title>Genomic Encyclopedia of Type Strains, Phase IV (KMG-IV): sequencing the most valuable type-strain genomes for metagenomic binning, comparative biology and taxonomic classification.</title>
        <authorList>
            <person name="Goeker M."/>
        </authorList>
    </citation>
    <scope>NUCLEOTIDE SEQUENCE [LARGE SCALE GENOMIC DNA]</scope>
    <source>
        <strain evidence="3 4">DSM 19570</strain>
    </source>
</reference>
<evidence type="ECO:0000256" key="2">
    <source>
        <dbReference type="SAM" id="SignalP"/>
    </source>
</evidence>
<dbReference type="AlphaFoldDB" id="A0A4Q7W1T0"/>